<evidence type="ECO:0000313" key="13">
    <source>
        <dbReference type="EMBL" id="SEG73168.1"/>
    </source>
</evidence>
<evidence type="ECO:0000259" key="12">
    <source>
        <dbReference type="PROSITE" id="PS50853"/>
    </source>
</evidence>
<dbReference type="CDD" id="cd14014">
    <property type="entry name" value="STKc_PknB_like"/>
    <property type="match status" value="1"/>
</dbReference>
<keyword evidence="8" id="KW-0119">Carbohydrate metabolism</keyword>
<dbReference type="PANTHER" id="PTHR43289:SF6">
    <property type="entry name" value="SERINE_THREONINE-PROTEIN KINASE NEKL-3"/>
    <property type="match status" value="1"/>
</dbReference>
<sequence>MSAMKGDEFIARLVTGYHSLSVLHRGKGAVVYHALRDGDGNPAALKVLRLDEPAVPVGAVGDEERSSTLRISEHPHIATLYDTGVTTTGRPYTAMEYCPGGSYAEVLVREGPLPVSEVVEVGRAIAGALAVAHSEGLLHRAVTPANILRAESGPVLADFPMCRIPEELAGALAGAIPYHRPPEALQGLPQSPASDVYGLASTLWTLLAGRPPFTDPDTEPDLFTYRERVRSEPAPPVPGAAATTGLQRALARALAKDPAERYASAEEFAAALATVDTRTLPAAGPPAPEPEARDLHVWSAAPEPPAESAPERPGPGWGFFDGQPDLGEPVSAWSDTVPKAPTGSLPEEPEALTGPRLSAVSDKPGTDWDFAEGDAGPAKSASAGAAASDESGADRGFPEGDAGSAKSASARGVASPPASGGPGADWGLPEGDAGPGEPASARGAASRSVPDEPEALTDSRLPVVPDAPGTDWGLSEGDAGSGESASGRGAASPSASGGPGAPADSRSAAVSGRPESGWDFAGGDASAWAGDPLEGASSGEQAVDGGWLALPNLSAAEGANAPGTVAAYGPDPDVAPKRRSGPGTPVAETGGVAEAAKEAPDAIPAPQYAVGLEQQSFDTAGPSPQYAVGLEQQSFDTAGPVPEADLPDFQVDYRTEIGPGFAPPDESGYEQIPPGHRGPRVKPASPHRRRSAYFAAAAIGLVLGLLVIIPALGGGGSEKPRPGASGSAPAPEGTLIEPRANGPHSPQQVRITDRQVAAALTWRDGSGGKASYYVVGGPTGRTPTTLAEVPVGSTRTEISGLNPGVNYCFTVVAVLSVDQVAAATPVCTKRRT</sequence>
<keyword evidence="10" id="KW-0472">Membrane</keyword>
<evidence type="ECO:0000256" key="4">
    <source>
        <dbReference type="ARBA" id="ARBA00022741"/>
    </source>
</evidence>
<dbReference type="GO" id="GO:0000272">
    <property type="term" value="P:polysaccharide catabolic process"/>
    <property type="evidence" value="ECO:0007669"/>
    <property type="project" value="UniProtKB-KW"/>
</dbReference>
<feature type="compositionally biased region" description="Low complexity" evidence="9">
    <location>
        <begin position="475"/>
        <end position="509"/>
    </location>
</feature>
<dbReference type="EMBL" id="FNVO01000010">
    <property type="protein sequence ID" value="SEG73168.1"/>
    <property type="molecule type" value="Genomic_DNA"/>
</dbReference>
<dbReference type="SUPFAM" id="SSF49265">
    <property type="entry name" value="Fibronectin type III"/>
    <property type="match status" value="1"/>
</dbReference>
<keyword evidence="2 13" id="KW-0723">Serine/threonine-protein kinase</keyword>
<feature type="region of interest" description="Disordered" evidence="9">
    <location>
        <begin position="716"/>
        <end position="747"/>
    </location>
</feature>
<feature type="region of interest" description="Disordered" evidence="9">
    <location>
        <begin position="301"/>
        <end position="541"/>
    </location>
</feature>
<keyword evidence="5 13" id="KW-0418">Kinase</keyword>
<dbReference type="GO" id="GO:0004674">
    <property type="term" value="F:protein serine/threonine kinase activity"/>
    <property type="evidence" value="ECO:0007669"/>
    <property type="project" value="UniProtKB-KW"/>
</dbReference>
<keyword evidence="3" id="KW-0808">Transferase</keyword>
<dbReference type="PROSITE" id="PS50853">
    <property type="entry name" value="FN3"/>
    <property type="match status" value="1"/>
</dbReference>
<evidence type="ECO:0000256" key="1">
    <source>
        <dbReference type="ARBA" id="ARBA00012513"/>
    </source>
</evidence>
<feature type="compositionally biased region" description="Basic residues" evidence="9">
    <location>
        <begin position="677"/>
        <end position="686"/>
    </location>
</feature>
<reference evidence="14" key="1">
    <citation type="submission" date="2016-10" db="EMBL/GenBank/DDBJ databases">
        <authorList>
            <person name="Varghese N."/>
            <person name="Submissions S."/>
        </authorList>
    </citation>
    <scope>NUCLEOTIDE SEQUENCE [LARGE SCALE GENOMIC DNA]</scope>
    <source>
        <strain evidence="14">DSM 43163</strain>
    </source>
</reference>
<dbReference type="PROSITE" id="PS50011">
    <property type="entry name" value="PROTEIN_KINASE_DOM"/>
    <property type="match status" value="1"/>
</dbReference>
<keyword evidence="4" id="KW-0547">Nucleotide-binding</keyword>
<feature type="compositionally biased region" description="Low complexity" evidence="9">
    <location>
        <begin position="407"/>
        <end position="418"/>
    </location>
</feature>
<organism evidence="13 14">
    <name type="scientific">Thermomonospora echinospora</name>
    <dbReference type="NCBI Taxonomy" id="1992"/>
    <lineage>
        <taxon>Bacteria</taxon>
        <taxon>Bacillati</taxon>
        <taxon>Actinomycetota</taxon>
        <taxon>Actinomycetes</taxon>
        <taxon>Streptosporangiales</taxon>
        <taxon>Thermomonosporaceae</taxon>
        <taxon>Thermomonospora</taxon>
    </lineage>
</organism>
<dbReference type="InterPro" id="IPR003961">
    <property type="entry name" value="FN3_dom"/>
</dbReference>
<evidence type="ECO:0000256" key="2">
    <source>
        <dbReference type="ARBA" id="ARBA00022527"/>
    </source>
</evidence>
<dbReference type="Pfam" id="PF00069">
    <property type="entry name" value="Pkinase"/>
    <property type="match status" value="1"/>
</dbReference>
<dbReference type="Gene3D" id="1.10.510.10">
    <property type="entry name" value="Transferase(Phosphotransferase) domain 1"/>
    <property type="match status" value="1"/>
</dbReference>
<evidence type="ECO:0000256" key="9">
    <source>
        <dbReference type="SAM" id="MobiDB-lite"/>
    </source>
</evidence>
<dbReference type="InterPro" id="IPR011009">
    <property type="entry name" value="Kinase-like_dom_sf"/>
</dbReference>
<evidence type="ECO:0000256" key="10">
    <source>
        <dbReference type="SAM" id="Phobius"/>
    </source>
</evidence>
<evidence type="ECO:0000259" key="11">
    <source>
        <dbReference type="PROSITE" id="PS50011"/>
    </source>
</evidence>
<keyword evidence="10" id="KW-1133">Transmembrane helix</keyword>
<dbReference type="CDD" id="cd00063">
    <property type="entry name" value="FN3"/>
    <property type="match status" value="1"/>
</dbReference>
<keyword evidence="8" id="KW-0624">Polysaccharide degradation</keyword>
<evidence type="ECO:0000256" key="7">
    <source>
        <dbReference type="ARBA" id="ARBA00023295"/>
    </source>
</evidence>
<feature type="domain" description="Protein kinase" evidence="11">
    <location>
        <begin position="17"/>
        <end position="275"/>
    </location>
</feature>
<dbReference type="GO" id="GO:0005524">
    <property type="term" value="F:ATP binding"/>
    <property type="evidence" value="ECO:0007669"/>
    <property type="project" value="UniProtKB-KW"/>
</dbReference>
<evidence type="ECO:0000256" key="6">
    <source>
        <dbReference type="ARBA" id="ARBA00022840"/>
    </source>
</evidence>
<dbReference type="Proteomes" id="UP000236723">
    <property type="component" value="Unassembled WGS sequence"/>
</dbReference>
<dbReference type="InterPro" id="IPR013783">
    <property type="entry name" value="Ig-like_fold"/>
</dbReference>
<dbReference type="InterPro" id="IPR036116">
    <property type="entry name" value="FN3_sf"/>
</dbReference>
<evidence type="ECO:0000313" key="14">
    <source>
        <dbReference type="Proteomes" id="UP000236723"/>
    </source>
</evidence>
<feature type="domain" description="Fibronectin type-III" evidence="12">
    <location>
        <begin position="742"/>
        <end position="832"/>
    </location>
</feature>
<keyword evidence="7" id="KW-0378">Hydrolase</keyword>
<evidence type="ECO:0000256" key="8">
    <source>
        <dbReference type="ARBA" id="ARBA00023326"/>
    </source>
</evidence>
<dbReference type="PANTHER" id="PTHR43289">
    <property type="entry name" value="MITOGEN-ACTIVATED PROTEIN KINASE KINASE KINASE 20-RELATED"/>
    <property type="match status" value="1"/>
</dbReference>
<dbReference type="AlphaFoldDB" id="A0A1H6CJS4"/>
<keyword evidence="6" id="KW-0067">ATP-binding</keyword>
<keyword evidence="10" id="KW-0812">Transmembrane</keyword>
<dbReference type="GO" id="GO:0016798">
    <property type="term" value="F:hydrolase activity, acting on glycosyl bonds"/>
    <property type="evidence" value="ECO:0007669"/>
    <property type="project" value="UniProtKB-KW"/>
</dbReference>
<feature type="compositionally biased region" description="Low complexity" evidence="9">
    <location>
        <begin position="722"/>
        <end position="731"/>
    </location>
</feature>
<feature type="region of interest" description="Disordered" evidence="9">
    <location>
        <begin position="662"/>
        <end position="686"/>
    </location>
</feature>
<dbReference type="InterPro" id="IPR000719">
    <property type="entry name" value="Prot_kinase_dom"/>
</dbReference>
<feature type="compositionally biased region" description="Low complexity" evidence="9">
    <location>
        <begin position="373"/>
        <end position="390"/>
    </location>
</feature>
<evidence type="ECO:0000256" key="5">
    <source>
        <dbReference type="ARBA" id="ARBA00022777"/>
    </source>
</evidence>
<keyword evidence="7" id="KW-0326">Glycosidase</keyword>
<name>A0A1H6CJS4_9ACTN</name>
<accession>A0A1H6CJS4</accession>
<proteinExistence type="predicted"/>
<evidence type="ECO:0000256" key="3">
    <source>
        <dbReference type="ARBA" id="ARBA00022679"/>
    </source>
</evidence>
<protein>
    <recommendedName>
        <fullName evidence="1">non-specific serine/threonine protein kinase</fullName>
        <ecNumber evidence="1">2.7.11.1</ecNumber>
    </recommendedName>
</protein>
<gene>
    <name evidence="13" type="ORF">SAMN04489712_11079</name>
</gene>
<feature type="transmembrane region" description="Helical" evidence="10">
    <location>
        <begin position="692"/>
        <end position="712"/>
    </location>
</feature>
<keyword evidence="14" id="KW-1185">Reference proteome</keyword>
<dbReference type="Gene3D" id="2.60.40.10">
    <property type="entry name" value="Immunoglobulins"/>
    <property type="match status" value="1"/>
</dbReference>
<feature type="region of interest" description="Disordered" evidence="9">
    <location>
        <begin position="560"/>
        <end position="588"/>
    </location>
</feature>
<dbReference type="SUPFAM" id="SSF56112">
    <property type="entry name" value="Protein kinase-like (PK-like)"/>
    <property type="match status" value="1"/>
</dbReference>
<dbReference type="EC" id="2.7.11.1" evidence="1"/>